<feature type="signal peptide" evidence="1">
    <location>
        <begin position="1"/>
        <end position="24"/>
    </location>
</feature>
<evidence type="ECO:0000313" key="2">
    <source>
        <dbReference type="EMBL" id="EGL39548.1"/>
    </source>
</evidence>
<keyword evidence="1" id="KW-0732">Signal</keyword>
<organism evidence="2 3">
    <name type="scientific">Megasphaera lornae</name>
    <dbReference type="NCBI Taxonomy" id="1000568"/>
    <lineage>
        <taxon>Bacteria</taxon>
        <taxon>Bacillati</taxon>
        <taxon>Bacillota</taxon>
        <taxon>Negativicutes</taxon>
        <taxon>Veillonellales</taxon>
        <taxon>Veillonellaceae</taxon>
        <taxon>Megasphaera</taxon>
    </lineage>
</organism>
<sequence length="255" mass="28047">MNKRVATWAVAAAVLFAVPVCLQAATPVVTIERVTANTADVANESIHWLAPAQGRWYSTKGHAAAYIKGNLFNGCLVTDGDNMTEDYPRSGNFYITEAAGKRQIHLDLLGHNIHQYLIINDHQALRRSAKADYNETLCGAYLGMTDQEIIHLFGAPDRVAEDQGMERWQYSHPHLSLFVKGGILLAVRAYADSGAYFGKSGLTVTAPCSVFAKTYGWTQVPQRPAAEDIQSPAFSLGKGEFLRFGKEYTELTIFS</sequence>
<comment type="caution">
    <text evidence="2">The sequence shown here is derived from an EMBL/GenBank/DDBJ whole genome shotgun (WGS) entry which is preliminary data.</text>
</comment>
<gene>
    <name evidence="2" type="ORF">HMPREF1039_1402</name>
</gene>
<reference evidence="2 3" key="1">
    <citation type="submission" date="2011-04" db="EMBL/GenBank/DDBJ databases">
        <authorList>
            <person name="Harkins D.M."/>
            <person name="Madupu R."/>
            <person name="Durkin A.S."/>
            <person name="Torralba M."/>
            <person name="Methe B."/>
            <person name="Sutton G.G."/>
            <person name="Nelson K.E."/>
        </authorList>
    </citation>
    <scope>NUCLEOTIDE SEQUENCE [LARGE SCALE GENOMIC DNA]</scope>
    <source>
        <strain evidence="2 3">UPII 199-6</strain>
    </source>
</reference>
<evidence type="ECO:0000313" key="3">
    <source>
        <dbReference type="Proteomes" id="UP000004018"/>
    </source>
</evidence>
<dbReference type="RefSeq" id="WP_007391504.1">
    <property type="nucleotide sequence ID" value="NZ_AFIJ01000036.1"/>
</dbReference>
<accession>A0ABP2L471</accession>
<feature type="chain" id="PRO_5046650088" evidence="1">
    <location>
        <begin position="25"/>
        <end position="255"/>
    </location>
</feature>
<dbReference type="Proteomes" id="UP000004018">
    <property type="component" value="Unassembled WGS sequence"/>
</dbReference>
<protein>
    <submittedName>
        <fullName evidence="2">Uncharacterized protein</fullName>
    </submittedName>
</protein>
<keyword evidence="3" id="KW-1185">Reference proteome</keyword>
<evidence type="ECO:0000256" key="1">
    <source>
        <dbReference type="SAM" id="SignalP"/>
    </source>
</evidence>
<proteinExistence type="predicted"/>
<dbReference type="EMBL" id="AFIJ01000036">
    <property type="protein sequence ID" value="EGL39548.1"/>
    <property type="molecule type" value="Genomic_DNA"/>
</dbReference>
<name>A0ABP2L471_9FIRM</name>